<dbReference type="SMART" id="SM00631">
    <property type="entry name" value="Zn_pept"/>
    <property type="match status" value="1"/>
</dbReference>
<keyword evidence="6" id="KW-0482">Metalloprotease</keyword>
<dbReference type="Pfam" id="PF00246">
    <property type="entry name" value="Peptidase_M14"/>
    <property type="match status" value="1"/>
</dbReference>
<gene>
    <name evidence="10" type="ORF">GCM10017620_06290</name>
</gene>
<dbReference type="PROSITE" id="PS52035">
    <property type="entry name" value="PEPTIDASE_M14"/>
    <property type="match status" value="1"/>
</dbReference>
<keyword evidence="4" id="KW-0378">Hydrolase</keyword>
<proteinExistence type="inferred from homology"/>
<reference evidence="10" key="1">
    <citation type="journal article" date="2014" name="Int. J. Syst. Evol. Microbiol.">
        <title>Complete genome of a new Firmicutes species belonging to the dominant human colonic microbiota ('Ruminococcus bicirculans') reveals two chromosomes and a selective capacity to utilize plant glucans.</title>
        <authorList>
            <consortium name="NISC Comparative Sequencing Program"/>
            <person name="Wegmann U."/>
            <person name="Louis P."/>
            <person name="Goesmann A."/>
            <person name="Henrissat B."/>
            <person name="Duncan S.H."/>
            <person name="Flint H.J."/>
        </authorList>
    </citation>
    <scope>NUCLEOTIDE SEQUENCE</scope>
    <source>
        <strain evidence="10">VKM B-1499</strain>
    </source>
</reference>
<keyword evidence="5" id="KW-0862">Zinc</keyword>
<evidence type="ECO:0000256" key="6">
    <source>
        <dbReference type="ARBA" id="ARBA00023049"/>
    </source>
</evidence>
<evidence type="ECO:0000256" key="2">
    <source>
        <dbReference type="ARBA" id="ARBA00005988"/>
    </source>
</evidence>
<reference evidence="10" key="2">
    <citation type="submission" date="2023-01" db="EMBL/GenBank/DDBJ databases">
        <authorList>
            <person name="Sun Q."/>
            <person name="Evtushenko L."/>
        </authorList>
    </citation>
    <scope>NUCLEOTIDE SEQUENCE</scope>
    <source>
        <strain evidence="10">VKM B-1499</strain>
    </source>
</reference>
<evidence type="ECO:0000256" key="1">
    <source>
        <dbReference type="ARBA" id="ARBA00001947"/>
    </source>
</evidence>
<evidence type="ECO:0000313" key="11">
    <source>
        <dbReference type="Proteomes" id="UP001143509"/>
    </source>
</evidence>
<evidence type="ECO:0000256" key="8">
    <source>
        <dbReference type="SAM" id="MobiDB-lite"/>
    </source>
</evidence>
<dbReference type="InterPro" id="IPR029062">
    <property type="entry name" value="Class_I_gatase-like"/>
</dbReference>
<comment type="caution">
    <text evidence="10">The sequence shown here is derived from an EMBL/GenBank/DDBJ whole genome shotgun (WGS) entry which is preliminary data.</text>
</comment>
<evidence type="ECO:0000256" key="5">
    <source>
        <dbReference type="ARBA" id="ARBA00022833"/>
    </source>
</evidence>
<dbReference type="PANTHER" id="PTHR11705:SF143">
    <property type="entry name" value="SLL0236 PROTEIN"/>
    <property type="match status" value="1"/>
</dbReference>
<accession>A0ABQ5T5L3</accession>
<evidence type="ECO:0000313" key="10">
    <source>
        <dbReference type="EMBL" id="GLK47656.1"/>
    </source>
</evidence>
<evidence type="ECO:0000256" key="7">
    <source>
        <dbReference type="PROSITE-ProRule" id="PRU01379"/>
    </source>
</evidence>
<feature type="compositionally biased region" description="Basic and acidic residues" evidence="8">
    <location>
        <begin position="716"/>
        <end position="736"/>
    </location>
</feature>
<comment type="cofactor">
    <cofactor evidence="1">
        <name>Zn(2+)</name>
        <dbReference type="ChEBI" id="CHEBI:29105"/>
    </cofactor>
</comment>
<evidence type="ECO:0000256" key="3">
    <source>
        <dbReference type="ARBA" id="ARBA00022670"/>
    </source>
</evidence>
<dbReference type="PANTHER" id="PTHR11705">
    <property type="entry name" value="PROTEASE FAMILY M14 CARBOXYPEPTIDASE A,B"/>
    <property type="match status" value="1"/>
</dbReference>
<protein>
    <submittedName>
        <fullName evidence="10">Peptidase M14</fullName>
    </submittedName>
</protein>
<comment type="similarity">
    <text evidence="2 7">Belongs to the peptidase M14 family.</text>
</comment>
<sequence length="863" mass="93872">MLNTLLRGVAVAALAGVVLTTTPAPVLAQSAYYFPAVSASDLDPAIPSPEQFLGYPIGSRYTRHDRVVEYLRELDRLSDRITVREIGRSYEDRALLEVIVTSEANQARIDTLKAAHARDADPSAAADPTAPVVVGLYYGVHGNETSSGEAALLTAYYLVAGQGAETRDWLDKAVILIDPVQNPDGRDRAANWHNAWISNPPVSDPADKEHVEPFPAGRTNHYFTDLNRDWLAVTQRETAAKLEVFHQWRPNVQIDFHEMGAGSTYYFEPSPASMESPLLPRASYEANVVLARYHAQALDGLGSLYYTKENFDNFSPVYGSTYPDFHGGVGVTVEQASSRGLVQDTDNGPLEFRFTIRNQTAVGLATIRGAVEQRDYLRNLQRDFFRSAVEQGRRHEHAAFVFGDPANPGLTARTLELLQRHHIQVHRLGSAVTIDGRAFQPDTAYVVPSAQPQFRLVHSIFEPTPEVKGSVYGSTSYGIADAYGLAVGRARRAPQLGALITSVQRHAGGVKGADAAYAYAIDWRDLNAPAVLSALLKEGVTVRAAFQPFTARTAEGETTFERGSLVVTAAGQTKAAAELRALVDAAARQAGVDAWSLSTGQSVSGVDLGSDSVRRIRAPKVALIMGQGVNATEIGSTWFALSERLAWPATRLDPSQIGAVSLDDYTSIVLAGGSYDDWSDRRVATLKTWIEGGGSLVTFGSASTWAINKGLAKSGAKPDEDREAAPASPERRDFAERRDYLSERRTSGNAVSADVDVTHPLAFGLSGRSLVVNKETDVVLRPVEDPFSNVVRIEDQPRVNGYLAEDLRKAAAGSVWAQTVRTGRGNVVLFADDPAHRKYWLGTERLLINALFLADYLTPAERR</sequence>
<dbReference type="EMBL" id="BSFD01000002">
    <property type="protein sequence ID" value="GLK47656.1"/>
    <property type="molecule type" value="Genomic_DNA"/>
</dbReference>
<dbReference type="SUPFAM" id="SSF52317">
    <property type="entry name" value="Class I glutamine amidotransferase-like"/>
    <property type="match status" value="1"/>
</dbReference>
<evidence type="ECO:0000256" key="4">
    <source>
        <dbReference type="ARBA" id="ARBA00022801"/>
    </source>
</evidence>
<dbReference type="RefSeq" id="WP_271164023.1">
    <property type="nucleotide sequence ID" value="NZ_BSFD01000002.1"/>
</dbReference>
<dbReference type="Gene3D" id="3.40.630.10">
    <property type="entry name" value="Zn peptidases"/>
    <property type="match status" value="1"/>
</dbReference>
<name>A0ABQ5T5L3_9CAUL</name>
<organism evidence="10 11">
    <name type="scientific">Brevundimonas intermedia</name>
    <dbReference type="NCBI Taxonomy" id="74315"/>
    <lineage>
        <taxon>Bacteria</taxon>
        <taxon>Pseudomonadati</taxon>
        <taxon>Pseudomonadota</taxon>
        <taxon>Alphaproteobacteria</taxon>
        <taxon>Caulobacterales</taxon>
        <taxon>Caulobacteraceae</taxon>
        <taxon>Brevundimonas</taxon>
    </lineage>
</organism>
<comment type="caution">
    <text evidence="7">Lacks conserved residue(s) required for the propagation of feature annotation.</text>
</comment>
<keyword evidence="11" id="KW-1185">Reference proteome</keyword>
<keyword evidence="3" id="KW-0645">Protease</keyword>
<feature type="region of interest" description="Disordered" evidence="8">
    <location>
        <begin position="711"/>
        <end position="736"/>
    </location>
</feature>
<dbReference type="Proteomes" id="UP001143509">
    <property type="component" value="Unassembled WGS sequence"/>
</dbReference>
<dbReference type="InterPro" id="IPR000834">
    <property type="entry name" value="Peptidase_M14"/>
</dbReference>
<dbReference type="SUPFAM" id="SSF53187">
    <property type="entry name" value="Zn-dependent exopeptidases"/>
    <property type="match status" value="1"/>
</dbReference>
<feature type="domain" description="Peptidase M14" evidence="9">
    <location>
        <begin position="60"/>
        <end position="377"/>
    </location>
</feature>
<evidence type="ECO:0000259" key="9">
    <source>
        <dbReference type="PROSITE" id="PS52035"/>
    </source>
</evidence>